<accession>V9KDY1</accession>
<dbReference type="PROSITE" id="PS00509">
    <property type="entry name" value="RAS_GTPASE_ACTIV_1"/>
    <property type="match status" value="1"/>
</dbReference>
<dbReference type="InterPro" id="IPR057606">
    <property type="entry name" value="SynGAP1-like_PH"/>
</dbReference>
<dbReference type="GO" id="GO:0005096">
    <property type="term" value="F:GTPase activator activity"/>
    <property type="evidence" value="ECO:0007669"/>
    <property type="project" value="UniProtKB-KW"/>
</dbReference>
<dbReference type="InterPro" id="IPR021887">
    <property type="entry name" value="DAB2P_C"/>
</dbReference>
<dbReference type="InterPro" id="IPR035892">
    <property type="entry name" value="C2_domain_sf"/>
</dbReference>
<dbReference type="InterPro" id="IPR008936">
    <property type="entry name" value="Rho_GTPase_activation_prot"/>
</dbReference>
<evidence type="ECO:0000259" key="5">
    <source>
        <dbReference type="PROSITE" id="PS50018"/>
    </source>
</evidence>
<dbReference type="Pfam" id="PF12004">
    <property type="entry name" value="DAB2P_C"/>
    <property type="match status" value="1"/>
</dbReference>
<dbReference type="Pfam" id="PF00616">
    <property type="entry name" value="RasGAP"/>
    <property type="match status" value="1"/>
</dbReference>
<feature type="compositionally biased region" description="Low complexity" evidence="3">
    <location>
        <begin position="659"/>
        <end position="671"/>
    </location>
</feature>
<dbReference type="PROSITE" id="PS50004">
    <property type="entry name" value="C2"/>
    <property type="match status" value="1"/>
</dbReference>
<evidence type="ECO:0000256" key="2">
    <source>
        <dbReference type="ARBA" id="ARBA00022553"/>
    </source>
</evidence>
<dbReference type="InterPro" id="IPR001936">
    <property type="entry name" value="RasGAP_dom"/>
</dbReference>
<dbReference type="EMBL" id="JW863431">
    <property type="protein sequence ID" value="AFO95948.1"/>
    <property type="molecule type" value="mRNA"/>
</dbReference>
<evidence type="ECO:0000313" key="6">
    <source>
        <dbReference type="EMBL" id="AFO95948.1"/>
    </source>
</evidence>
<dbReference type="Gene3D" id="2.30.29.30">
    <property type="entry name" value="Pleckstrin-homology domain (PH domain)/Phosphotyrosine-binding domain (PTB)"/>
    <property type="match status" value="1"/>
</dbReference>
<sequence>MGIKRWLVCGVPREDPSGKRGLSNMGTPRSTEASKGPAAAKNVKNIIMKRLKKKNQMNPDPTHSPNMDKQRRFTMQSTRAASYESLSGILSPIETLDLSNETGVIIRPLHSSILGEKHCFEVIHSGGSQCFGCASAAERDTWIDNLRRTVQPNKDNCERVENMLSLWVNEAKDLPTRKKYFCEVHLDSSLYARTTSKANTEKLFWGEHFEFNNLPQVGELTLHVFRDEDRKRKDVSALGSLTIPLAEVTGRQHVEKWYPINVHPLQKGKIASPTVRVNLRYQNIKVLPMIHYKEFAEYITCNYMPLCTVLEPSLKVKDKEEVASALVHILQCTSKAKEFLIKLGMSEVDRCEEKHSVIFRENTLATKAIDEYMKLIGQKYLVDTLGDFVTKLSSNEASCEVDPSKCPVSQVPENQNHMRASCEEVFKQITDSHCSFPAELREIFAGWQQQCKQKQKEDTWQRMVCSSLFLRFLCPAIMSPSLFNLTQEYPEDTTARGLTLIAKVIQNLANHTTFEDKEEYMHFMDGFLESNRENMQAFLAQVSGADHDTSCSPFEGCIDLGLELSTLHSLLCDITTNMDQQSLDKLEPLPAILNAISDPNAPRVHHQPFNNVVSRWNYSREEKPSYVAPKDVQHFSSSMLNLPKSVVEESRYAYRELRAQGQRQTRVQRTQSVPARVKPTGPRKQARQDTVLESGEHGTDDDMPTNLPDRLCHTLTRPPNSLRSSHSNKPGSIPYRVQKHTRLISVDSIRKSHVPWEMNCEQEGGPREQVIDDFKPHEKHEHEISQLKEKLEAICEKQKRFEKQMEEYVERVLRESEDKQRVQLEEKEQQIKELTHRLEKIEEERKKDIEKLEAAGDNIQKIQDLQNCLNSLEEKHRELLNSKQLSDNQPVDDPVPVSPPSPTKPGTAENAPIENGTC</sequence>
<feature type="domain" description="C2" evidence="4">
    <location>
        <begin position="142"/>
        <end position="258"/>
    </location>
</feature>
<dbReference type="InterPro" id="IPR011993">
    <property type="entry name" value="PH-like_dom_sf"/>
</dbReference>
<dbReference type="InterPro" id="IPR000008">
    <property type="entry name" value="C2_dom"/>
</dbReference>
<dbReference type="PANTHER" id="PTHR10194">
    <property type="entry name" value="RAS GTPASE-ACTIVATING PROTEINS"/>
    <property type="match status" value="1"/>
</dbReference>
<keyword evidence="2" id="KW-0597">Phosphoprotein</keyword>
<evidence type="ECO:0000259" key="4">
    <source>
        <dbReference type="PROSITE" id="PS50004"/>
    </source>
</evidence>
<dbReference type="AlphaFoldDB" id="V9KDY1"/>
<dbReference type="Gene3D" id="2.60.40.150">
    <property type="entry name" value="C2 domain"/>
    <property type="match status" value="1"/>
</dbReference>
<organism evidence="6">
    <name type="scientific">Callorhinchus milii</name>
    <name type="common">Ghost shark</name>
    <dbReference type="NCBI Taxonomy" id="7868"/>
    <lineage>
        <taxon>Eukaryota</taxon>
        <taxon>Metazoa</taxon>
        <taxon>Chordata</taxon>
        <taxon>Craniata</taxon>
        <taxon>Vertebrata</taxon>
        <taxon>Chondrichthyes</taxon>
        <taxon>Holocephali</taxon>
        <taxon>Chimaeriformes</taxon>
        <taxon>Callorhinchidae</taxon>
        <taxon>Callorhinchus</taxon>
    </lineage>
</organism>
<dbReference type="Gene3D" id="1.10.506.10">
    <property type="entry name" value="GTPase Activation - p120gap, domain 1"/>
    <property type="match status" value="2"/>
</dbReference>
<dbReference type="SUPFAM" id="SSF49562">
    <property type="entry name" value="C2 domain (Calcium/lipid-binding domain, CaLB)"/>
    <property type="match status" value="1"/>
</dbReference>
<dbReference type="InterPro" id="IPR023152">
    <property type="entry name" value="RasGAP_CS"/>
</dbReference>
<dbReference type="Pfam" id="PF25321">
    <property type="entry name" value="PH_RASGAP"/>
    <property type="match status" value="1"/>
</dbReference>
<dbReference type="SMART" id="SM00239">
    <property type="entry name" value="C2"/>
    <property type="match status" value="1"/>
</dbReference>
<feature type="compositionally biased region" description="Polar residues" evidence="3">
    <location>
        <begin position="24"/>
        <end position="33"/>
    </location>
</feature>
<name>V9KDY1_CALMI</name>
<dbReference type="SMART" id="SM00323">
    <property type="entry name" value="RasGAP"/>
    <property type="match status" value="1"/>
</dbReference>
<protein>
    <submittedName>
        <fullName evidence="6">Disabled-like 2-interacting protein-like protein</fullName>
    </submittedName>
</protein>
<dbReference type="SUPFAM" id="SSF48350">
    <property type="entry name" value="GTPase activation domain, GAP"/>
    <property type="match status" value="1"/>
</dbReference>
<dbReference type="PANTHER" id="PTHR10194:SF96">
    <property type="entry name" value="RAS PROTEIN ACTIVATOR LIKE-3"/>
    <property type="match status" value="1"/>
</dbReference>
<feature type="region of interest" description="Disordered" evidence="3">
    <location>
        <begin position="10"/>
        <end position="40"/>
    </location>
</feature>
<reference evidence="6" key="1">
    <citation type="journal article" date="2014" name="Nature">
        <title>Elephant shark genome provides unique insights into gnathostome evolution.</title>
        <authorList>
            <consortium name="International Elephant Shark Genome Sequencing Consortium"/>
            <person name="Venkatesh B."/>
            <person name="Lee A.P."/>
            <person name="Ravi V."/>
            <person name="Maurya A.K."/>
            <person name="Lian M.M."/>
            <person name="Swann J.B."/>
            <person name="Ohta Y."/>
            <person name="Flajnik M.F."/>
            <person name="Sutoh Y."/>
            <person name="Kasahara M."/>
            <person name="Hoon S."/>
            <person name="Gangu V."/>
            <person name="Roy S.W."/>
            <person name="Irimia M."/>
            <person name="Korzh V."/>
            <person name="Kondrychyn I."/>
            <person name="Lim Z.W."/>
            <person name="Tay B.H."/>
            <person name="Tohari S."/>
            <person name="Kong K.W."/>
            <person name="Ho S."/>
            <person name="Lorente-Galdos B."/>
            <person name="Quilez J."/>
            <person name="Marques-Bonet T."/>
            <person name="Raney B.J."/>
            <person name="Ingham P.W."/>
            <person name="Tay A."/>
            <person name="Hillier L.W."/>
            <person name="Minx P."/>
            <person name="Boehm T."/>
            <person name="Wilson R.K."/>
            <person name="Brenner S."/>
            <person name="Warren W.C."/>
        </authorList>
    </citation>
    <scope>NUCLEOTIDE SEQUENCE</scope>
    <source>
        <tissue evidence="6">Spleen</tissue>
    </source>
</reference>
<evidence type="ECO:0000256" key="1">
    <source>
        <dbReference type="ARBA" id="ARBA00022468"/>
    </source>
</evidence>
<evidence type="ECO:0000256" key="3">
    <source>
        <dbReference type="SAM" id="MobiDB-lite"/>
    </source>
</evidence>
<dbReference type="InterPro" id="IPR039360">
    <property type="entry name" value="Ras_GTPase"/>
</dbReference>
<dbReference type="PROSITE" id="PS50018">
    <property type="entry name" value="RAS_GTPASE_ACTIV_2"/>
    <property type="match status" value="1"/>
</dbReference>
<feature type="region of interest" description="Disordered" evidence="3">
    <location>
        <begin position="658"/>
        <end position="706"/>
    </location>
</feature>
<dbReference type="SUPFAM" id="SSF50729">
    <property type="entry name" value="PH domain-like"/>
    <property type="match status" value="1"/>
</dbReference>
<keyword evidence="1" id="KW-0343">GTPase activation</keyword>
<dbReference type="CDD" id="cd04013">
    <property type="entry name" value="C2_SynGAP_like"/>
    <property type="match status" value="1"/>
</dbReference>
<feature type="domain" description="Ras-GAP" evidence="5">
    <location>
        <begin position="318"/>
        <end position="510"/>
    </location>
</feature>
<proteinExistence type="evidence at transcript level"/>
<feature type="region of interest" description="Disordered" evidence="3">
    <location>
        <begin position="879"/>
        <end position="918"/>
    </location>
</feature>
<dbReference type="CDD" id="cd05136">
    <property type="entry name" value="RasGAP_DAB2IP"/>
    <property type="match status" value="1"/>
</dbReference>
<dbReference type="Pfam" id="PF00168">
    <property type="entry name" value="C2"/>
    <property type="match status" value="1"/>
</dbReference>